<reference evidence="1 2" key="2">
    <citation type="journal article" date="2016" name="Genome Announc.">
        <title>Genome Sequence of a Gram-Positive Diazotroph, Paenibacillus durus Type Strain ATCC 35681.</title>
        <authorList>
            <person name="Halim M.A."/>
            <person name="Rahman A.Y."/>
            <person name="Sim K.S."/>
            <person name="Yam H.C."/>
            <person name="Rahim A.A."/>
            <person name="Ghazali A.H."/>
            <person name="Najimudin N."/>
        </authorList>
    </citation>
    <scope>NUCLEOTIDE SEQUENCE [LARGE SCALE GENOMIC DNA]</scope>
    <source>
        <strain evidence="1 2">ATCC 35681</strain>
    </source>
</reference>
<dbReference type="RefSeq" id="WP_046723756.1">
    <property type="nucleotide sequence ID" value="NZ_ASQQ01000806.1"/>
</dbReference>
<proteinExistence type="predicted"/>
<dbReference type="PATRIC" id="fig|1333534.5.peg.4791"/>
<accession>A0A0F7FD89</accession>
<organism evidence="1 2">
    <name type="scientific">Paenibacillus durus ATCC 35681</name>
    <dbReference type="NCBI Taxonomy" id="1333534"/>
    <lineage>
        <taxon>Bacteria</taxon>
        <taxon>Bacillati</taxon>
        <taxon>Bacillota</taxon>
        <taxon>Bacilli</taxon>
        <taxon>Bacillales</taxon>
        <taxon>Paenibacillaceae</taxon>
        <taxon>Paenibacillus</taxon>
    </lineage>
</organism>
<reference evidence="1 2" key="1">
    <citation type="submission" date="2015-03" db="EMBL/GenBank/DDBJ databases">
        <authorList>
            <person name="Abdul Halim M."/>
        </authorList>
    </citation>
    <scope>NUCLEOTIDE SEQUENCE [LARGE SCALE GENOMIC DNA]</scope>
    <source>
        <strain evidence="1 2">ATCC 35681</strain>
    </source>
</reference>
<dbReference type="HOGENOM" id="CLU_2480393_0_0_9"/>
<name>A0A0F7FD89_PAEDU</name>
<evidence type="ECO:0000313" key="2">
    <source>
        <dbReference type="Proteomes" id="UP000034189"/>
    </source>
</evidence>
<dbReference type="Proteomes" id="UP000034189">
    <property type="component" value="Chromosome"/>
</dbReference>
<gene>
    <name evidence="1" type="ORF">VK70_21830</name>
</gene>
<protein>
    <submittedName>
        <fullName evidence="1">Uncharacterized protein</fullName>
    </submittedName>
</protein>
<sequence length="87" mass="9665">MKRCKCIGISLLLMRVVPLQKEIAAVDKELGTLDASWQLEQSSADPVPLHQVKQAIDSTDVNTQMNLLQTIVKQIHVKLRIPSSSDT</sequence>
<dbReference type="AlphaFoldDB" id="A0A0F7FD89"/>
<evidence type="ECO:0000313" key="1">
    <source>
        <dbReference type="EMBL" id="AKG36823.1"/>
    </source>
</evidence>
<dbReference type="EMBL" id="CP011114">
    <property type="protein sequence ID" value="AKG36823.1"/>
    <property type="molecule type" value="Genomic_DNA"/>
</dbReference>